<organism evidence="2 3">
    <name type="scientific">Lactobacillus corticis</name>
    <dbReference type="NCBI Taxonomy" id="2201249"/>
    <lineage>
        <taxon>Bacteria</taxon>
        <taxon>Bacillati</taxon>
        <taxon>Bacillota</taxon>
        <taxon>Bacilli</taxon>
        <taxon>Lactobacillales</taxon>
        <taxon>Lactobacillaceae</taxon>
        <taxon>Lactobacillus</taxon>
    </lineage>
</organism>
<dbReference type="RefSeq" id="WP_212780403.1">
    <property type="nucleotide sequence ID" value="NZ_BMAY01000003.1"/>
</dbReference>
<evidence type="ECO:0000313" key="2">
    <source>
        <dbReference type="EMBL" id="GFZ26709.1"/>
    </source>
</evidence>
<dbReference type="Gene3D" id="2.160.20.120">
    <property type="match status" value="1"/>
</dbReference>
<feature type="domain" description="DUF4097" evidence="1">
    <location>
        <begin position="58"/>
        <end position="161"/>
    </location>
</feature>
<dbReference type="InterPro" id="IPR025164">
    <property type="entry name" value="Toastrack_DUF4097"/>
</dbReference>
<name>A0A916QGU0_9LACO</name>
<evidence type="ECO:0000259" key="1">
    <source>
        <dbReference type="Pfam" id="PF13349"/>
    </source>
</evidence>
<dbReference type="Pfam" id="PF13349">
    <property type="entry name" value="DUF4097"/>
    <property type="match status" value="1"/>
</dbReference>
<sequence>MKVLLELRNVELTIHNGPLGMQFGHLAPNYFEISQSATDLVVKQRRDIRLARGYYPRIYLTVPHRAEISLSNLGGNLLVSDLIARELAVNLTEGDIWVQCSRIDRLQLHSDRGEVKLRKVKVAHHAAISAQNGGIAIKSSIEAGQGYTVKIGDGLIRAYNQLQSQINSQLIRKGRPHWYITCEHGLVNIS</sequence>
<protein>
    <recommendedName>
        <fullName evidence="1">DUF4097 domain-containing protein</fullName>
    </recommendedName>
</protein>
<comment type="caution">
    <text evidence="2">The sequence shown here is derived from an EMBL/GenBank/DDBJ whole genome shotgun (WGS) entry which is preliminary data.</text>
</comment>
<evidence type="ECO:0000313" key="3">
    <source>
        <dbReference type="Proteomes" id="UP000677218"/>
    </source>
</evidence>
<keyword evidence="3" id="KW-1185">Reference proteome</keyword>
<dbReference type="AlphaFoldDB" id="A0A916QGU0"/>
<proteinExistence type="predicted"/>
<dbReference type="EMBL" id="BMAY01000003">
    <property type="protein sequence ID" value="GFZ26709.1"/>
    <property type="molecule type" value="Genomic_DNA"/>
</dbReference>
<dbReference type="Proteomes" id="UP000677218">
    <property type="component" value="Unassembled WGS sequence"/>
</dbReference>
<reference evidence="2" key="1">
    <citation type="submission" date="2020-08" db="EMBL/GenBank/DDBJ databases">
        <title>Taxonomic study for Lactobacillus species isolated from hardwood bark.</title>
        <authorList>
            <person name="Tohno M."/>
            <person name="Tanizawa Y."/>
        </authorList>
    </citation>
    <scope>NUCLEOTIDE SEQUENCE</scope>
    <source>
        <strain evidence="2">B40</strain>
    </source>
</reference>
<gene>
    <name evidence="2" type="ORF">LCB40_05890</name>
</gene>
<accession>A0A916QGU0</accession>